<sequence>MWILLAIVMMALALKAFSFSFTLALIPFAAGCWCFGKSSRDDLDTFMAFAFILVVIGFVINVVAANW</sequence>
<dbReference type="EMBL" id="JANLFC010000067">
    <property type="protein sequence ID" value="MCR4450478.1"/>
    <property type="molecule type" value="Genomic_DNA"/>
</dbReference>
<evidence type="ECO:0000313" key="3">
    <source>
        <dbReference type="Proteomes" id="UP001204061"/>
    </source>
</evidence>
<keyword evidence="1" id="KW-0812">Transmembrane</keyword>
<comment type="caution">
    <text evidence="2">The sequence shown here is derived from an EMBL/GenBank/DDBJ whole genome shotgun (WGS) entry which is preliminary data.</text>
</comment>
<protein>
    <submittedName>
        <fullName evidence="2">Uncharacterized protein</fullName>
    </submittedName>
</protein>
<dbReference type="RefSeq" id="WP_257725854.1">
    <property type="nucleotide sequence ID" value="NZ_JANLFC010000067.1"/>
</dbReference>
<accession>A0AAW5MA71</accession>
<dbReference type="AlphaFoldDB" id="A0AAW5MA71"/>
<dbReference type="Proteomes" id="UP001204061">
    <property type="component" value="Unassembled WGS sequence"/>
</dbReference>
<reference evidence="2" key="1">
    <citation type="submission" date="2022-08" db="EMBL/GenBank/DDBJ databases">
        <title>A global survey of hypervirulent Aeromonas hydrophila identified this emerging pathogen in farmed fish in the lower Mekong River basin.</title>
        <authorList>
            <person name="Xu T."/>
            <person name="Rasmussen-Ivey C.R."/>
            <person name="Moen F.S."/>
            <person name="Fernandez Bravo A."/>
            <person name="Lamy B."/>
            <person name="Beaz-Hidalgo R."/>
            <person name="Khan C.D."/>
            <person name="Castro Escarpulli G."/>
            <person name="Yasin I.S.M."/>
            <person name="Figueras M.J."/>
            <person name="Azzam Sayuti M."/>
            <person name="Karim M.M."/>
            <person name="Alam K.M."/>
            <person name="Le T.T.T."/>
            <person name="Thao N.H.P."/>
            <person name="Addo S."/>
            <person name="Duodu S."/>
            <person name="Ali S."/>
            <person name="Mey S."/>
            <person name="Somony T."/>
            <person name="Liles M.R."/>
        </authorList>
    </citation>
    <scope>NUCLEOTIDE SEQUENCE</scope>
    <source>
        <strain evidence="2">0.14</strain>
    </source>
</reference>
<organism evidence="2 3">
    <name type="scientific">Aeromonas veronii</name>
    <dbReference type="NCBI Taxonomy" id="654"/>
    <lineage>
        <taxon>Bacteria</taxon>
        <taxon>Pseudomonadati</taxon>
        <taxon>Pseudomonadota</taxon>
        <taxon>Gammaproteobacteria</taxon>
        <taxon>Aeromonadales</taxon>
        <taxon>Aeromonadaceae</taxon>
        <taxon>Aeromonas</taxon>
    </lineage>
</organism>
<name>A0AAW5MA71_AERVE</name>
<gene>
    <name evidence="2" type="ORF">NS965_19010</name>
</gene>
<feature type="transmembrane region" description="Helical" evidence="1">
    <location>
        <begin position="48"/>
        <end position="65"/>
    </location>
</feature>
<evidence type="ECO:0000256" key="1">
    <source>
        <dbReference type="SAM" id="Phobius"/>
    </source>
</evidence>
<keyword evidence="1" id="KW-0472">Membrane</keyword>
<proteinExistence type="predicted"/>
<evidence type="ECO:0000313" key="2">
    <source>
        <dbReference type="EMBL" id="MCR4450478.1"/>
    </source>
</evidence>
<keyword evidence="1" id="KW-1133">Transmembrane helix</keyword>